<dbReference type="GO" id="GO:0016787">
    <property type="term" value="F:hydrolase activity"/>
    <property type="evidence" value="ECO:0007669"/>
    <property type="project" value="InterPro"/>
</dbReference>
<dbReference type="SUPFAM" id="SSF53474">
    <property type="entry name" value="alpha/beta-Hydrolases"/>
    <property type="match status" value="1"/>
</dbReference>
<feature type="domain" description="Dienelactone hydrolase" evidence="1">
    <location>
        <begin position="25"/>
        <end position="114"/>
    </location>
</feature>
<name>A0A6J7PF95_9ZZZZ</name>
<evidence type="ECO:0000313" key="2">
    <source>
        <dbReference type="EMBL" id="CAB4938465.1"/>
    </source>
</evidence>
<dbReference type="EMBL" id="CAFBOZ010000101">
    <property type="protein sequence ID" value="CAB5003768.1"/>
    <property type="molecule type" value="Genomic_DNA"/>
</dbReference>
<dbReference type="EMBL" id="CAFBNF010000055">
    <property type="protein sequence ID" value="CAB4938465.1"/>
    <property type="molecule type" value="Genomic_DNA"/>
</dbReference>
<reference evidence="3" key="1">
    <citation type="submission" date="2020-05" db="EMBL/GenBank/DDBJ databases">
        <authorList>
            <person name="Chiriac C."/>
            <person name="Salcher M."/>
            <person name="Ghai R."/>
            <person name="Kavagutti S V."/>
        </authorList>
    </citation>
    <scope>NUCLEOTIDE SEQUENCE</scope>
</reference>
<dbReference type="Gene3D" id="3.40.50.1820">
    <property type="entry name" value="alpha/beta hydrolase"/>
    <property type="match status" value="1"/>
</dbReference>
<dbReference type="AlphaFoldDB" id="A0A6J7PF95"/>
<dbReference type="InterPro" id="IPR029058">
    <property type="entry name" value="AB_hydrolase_fold"/>
</dbReference>
<evidence type="ECO:0000259" key="1">
    <source>
        <dbReference type="Pfam" id="PF01738"/>
    </source>
</evidence>
<proteinExistence type="predicted"/>
<accession>A0A6J7PF95</accession>
<protein>
    <submittedName>
        <fullName evidence="3">Unannotated protein</fullName>
    </submittedName>
</protein>
<organism evidence="3">
    <name type="scientific">freshwater metagenome</name>
    <dbReference type="NCBI Taxonomy" id="449393"/>
    <lineage>
        <taxon>unclassified sequences</taxon>
        <taxon>metagenomes</taxon>
        <taxon>ecological metagenomes</taxon>
    </lineage>
</organism>
<dbReference type="InterPro" id="IPR002925">
    <property type="entry name" value="Dienelactn_hydro"/>
</dbReference>
<evidence type="ECO:0000313" key="3">
    <source>
        <dbReference type="EMBL" id="CAB5003768.1"/>
    </source>
</evidence>
<dbReference type="Pfam" id="PF01738">
    <property type="entry name" value="DLH"/>
    <property type="match status" value="1"/>
</dbReference>
<sequence>MLDLAMVRPDGSMPVHAASPEYKPLAFYPVSIGNYWEEAGPPRVPLLTFFGANDQFLGERELEWLAGLDADLEVPMSVHIYRDTGHAFFNDARPELYRAETAADAWLRTLDFLASA</sequence>
<gene>
    <name evidence="2" type="ORF">UFOPK3773_00697</name>
    <name evidence="3" type="ORF">UFOPK3992_00826</name>
</gene>